<accession>B6XW64</accession>
<comment type="caution">
    <text evidence="2">The sequence shown here is derived from an EMBL/GenBank/DDBJ whole genome shotgun (WGS) entry which is preliminary data.</text>
</comment>
<feature type="region of interest" description="Disordered" evidence="1">
    <location>
        <begin position="85"/>
        <end position="107"/>
    </location>
</feature>
<dbReference type="AlphaFoldDB" id="B6XW64"/>
<organism evidence="2 3">
    <name type="scientific">Bifidobacterium catenulatum DSM 16992 = JCM 1194 = LMG 11043</name>
    <dbReference type="NCBI Taxonomy" id="566552"/>
    <lineage>
        <taxon>Bacteria</taxon>
        <taxon>Bacillati</taxon>
        <taxon>Actinomycetota</taxon>
        <taxon>Actinomycetes</taxon>
        <taxon>Bifidobacteriales</taxon>
        <taxon>Bifidobacteriaceae</taxon>
        <taxon>Bifidobacterium</taxon>
    </lineage>
</organism>
<proteinExistence type="predicted"/>
<dbReference type="Proteomes" id="UP000003882">
    <property type="component" value="Unassembled WGS sequence"/>
</dbReference>
<sequence>MGGVRYAARTGKVRSVQCQELRSPLRPVSISGLWMPWNRSPNIVFATPRSFVTTACAGMPKVARLPRSSARQGLIRRSSATSVWNVASPAGRQKMRKSPRNPLGKTRRIRESRFRIFR</sequence>
<dbReference type="EMBL" id="ABXY01000021">
    <property type="protein sequence ID" value="EEB21089.1"/>
    <property type="molecule type" value="Genomic_DNA"/>
</dbReference>
<reference evidence="2 3" key="1">
    <citation type="submission" date="2008-10" db="EMBL/GenBank/DDBJ databases">
        <title>Draft genome sequence of Bifidobacterium catenulatum (DSM 16992).</title>
        <authorList>
            <person name="Sudarsanam P."/>
            <person name="Ley R."/>
            <person name="Guruge J."/>
            <person name="Turnbaugh P.J."/>
            <person name="Mahowald M."/>
            <person name="Liep D."/>
            <person name="Gordon J."/>
        </authorList>
    </citation>
    <scope>NUCLEOTIDE SEQUENCE [LARGE SCALE GENOMIC DNA]</scope>
    <source>
        <strain evidence="2 3">DSM 16992</strain>
    </source>
</reference>
<protein>
    <submittedName>
        <fullName evidence="2">Uncharacterized protein</fullName>
    </submittedName>
</protein>
<evidence type="ECO:0000256" key="1">
    <source>
        <dbReference type="SAM" id="MobiDB-lite"/>
    </source>
</evidence>
<name>B6XW64_9BIFI</name>
<evidence type="ECO:0000313" key="3">
    <source>
        <dbReference type="Proteomes" id="UP000003882"/>
    </source>
</evidence>
<gene>
    <name evidence="2" type="ORF">BIFCAT_01454</name>
</gene>
<feature type="compositionally biased region" description="Basic residues" evidence="1">
    <location>
        <begin position="93"/>
        <end position="107"/>
    </location>
</feature>
<reference evidence="2 3" key="2">
    <citation type="submission" date="2008-10" db="EMBL/GenBank/DDBJ databases">
        <authorList>
            <person name="Fulton L."/>
            <person name="Clifton S."/>
            <person name="Fulton B."/>
            <person name="Xu J."/>
            <person name="Minx P."/>
            <person name="Pepin K.H."/>
            <person name="Johnson M."/>
            <person name="Bhonagiri V."/>
            <person name="Nash W.E."/>
            <person name="Mardis E.R."/>
            <person name="Wilson R.K."/>
        </authorList>
    </citation>
    <scope>NUCLEOTIDE SEQUENCE [LARGE SCALE GENOMIC DNA]</scope>
    <source>
        <strain evidence="2 3">DSM 16992</strain>
    </source>
</reference>
<evidence type="ECO:0000313" key="2">
    <source>
        <dbReference type="EMBL" id="EEB21089.1"/>
    </source>
</evidence>